<name>A0A4R6W9I0_9SPHI</name>
<feature type="active site" description="Nucleophile" evidence="5">
    <location>
        <position position="27"/>
    </location>
</feature>
<dbReference type="SUPFAM" id="SSF52788">
    <property type="entry name" value="Phosphotyrosine protein phosphatases I"/>
    <property type="match status" value="1"/>
</dbReference>
<feature type="domain" description="Phosphotyrosine protein phosphatase I" evidence="6">
    <location>
        <begin position="21"/>
        <end position="162"/>
    </location>
</feature>
<evidence type="ECO:0000256" key="4">
    <source>
        <dbReference type="ARBA" id="ARBA00022912"/>
    </source>
</evidence>
<evidence type="ECO:0000259" key="6">
    <source>
        <dbReference type="SMART" id="SM00226"/>
    </source>
</evidence>
<organism evidence="7 8">
    <name type="scientific">Sphingobacterium yanglingense</name>
    <dbReference type="NCBI Taxonomy" id="1437280"/>
    <lineage>
        <taxon>Bacteria</taxon>
        <taxon>Pseudomonadati</taxon>
        <taxon>Bacteroidota</taxon>
        <taxon>Sphingobacteriia</taxon>
        <taxon>Sphingobacteriales</taxon>
        <taxon>Sphingobacteriaceae</taxon>
        <taxon>Sphingobacterium</taxon>
    </lineage>
</organism>
<dbReference type="SMART" id="SM00226">
    <property type="entry name" value="LMWPc"/>
    <property type="match status" value="1"/>
</dbReference>
<proteinExistence type="inferred from homology"/>
<protein>
    <recommendedName>
        <fullName evidence="2">protein-tyrosine-phosphatase</fullName>
        <ecNumber evidence="2">3.1.3.48</ecNumber>
    </recommendedName>
</protein>
<reference evidence="7 8" key="1">
    <citation type="submission" date="2019-03" db="EMBL/GenBank/DDBJ databases">
        <title>Genomic Encyclopedia of Archaeal and Bacterial Type Strains, Phase II (KMG-II): from individual species to whole genera.</title>
        <authorList>
            <person name="Goeker M."/>
        </authorList>
    </citation>
    <scope>NUCLEOTIDE SEQUENCE [LARGE SCALE GENOMIC DNA]</scope>
    <source>
        <strain evidence="7 8">DSM 28353</strain>
    </source>
</reference>
<sequence>MAFVRSSYFVFLYNNVDFWNMKILMVCLGNICRSPLAHGILQHMVLDKGLGWIVDSAGTGDWHVGHAPDHRSIAVAKRNGVDISGQRAQHFTEILFEDYDLILVMDRQNYKDVIGLARNREQKDKVHLFLKDDVVPDPYFDDMLFDPVYKMVEKRCKELLLELS</sequence>
<keyword evidence="3" id="KW-0378">Hydrolase</keyword>
<keyword evidence="8" id="KW-1185">Reference proteome</keyword>
<evidence type="ECO:0000256" key="3">
    <source>
        <dbReference type="ARBA" id="ARBA00022801"/>
    </source>
</evidence>
<dbReference type="EC" id="3.1.3.48" evidence="2"/>
<comment type="similarity">
    <text evidence="1">Belongs to the low molecular weight phosphotyrosine protein phosphatase family.</text>
</comment>
<dbReference type="InterPro" id="IPR036196">
    <property type="entry name" value="Ptyr_pPase_sf"/>
</dbReference>
<comment type="caution">
    <text evidence="7">The sequence shown here is derived from an EMBL/GenBank/DDBJ whole genome shotgun (WGS) entry which is preliminary data.</text>
</comment>
<dbReference type="PANTHER" id="PTHR11717:SF7">
    <property type="entry name" value="LOW MOLECULAR WEIGHT PHOSPHOTYROSINE PROTEIN PHOSPHATASE"/>
    <property type="match status" value="1"/>
</dbReference>
<keyword evidence="4" id="KW-0904">Protein phosphatase</keyword>
<gene>
    <name evidence="7" type="ORF">CLV99_3529</name>
</gene>
<dbReference type="Pfam" id="PF01451">
    <property type="entry name" value="LMWPc"/>
    <property type="match status" value="1"/>
</dbReference>
<feature type="active site" evidence="5">
    <location>
        <position position="33"/>
    </location>
</feature>
<dbReference type="CDD" id="cd16343">
    <property type="entry name" value="LMWPTP"/>
    <property type="match status" value="1"/>
</dbReference>
<feature type="active site" description="Proton donor" evidence="5">
    <location>
        <position position="137"/>
    </location>
</feature>
<evidence type="ECO:0000313" key="7">
    <source>
        <dbReference type="EMBL" id="TDQ75835.1"/>
    </source>
</evidence>
<evidence type="ECO:0000256" key="1">
    <source>
        <dbReference type="ARBA" id="ARBA00011063"/>
    </source>
</evidence>
<dbReference type="Proteomes" id="UP000295292">
    <property type="component" value="Unassembled WGS sequence"/>
</dbReference>
<dbReference type="InterPro" id="IPR050438">
    <property type="entry name" value="LMW_PTPase"/>
</dbReference>
<dbReference type="InterPro" id="IPR023485">
    <property type="entry name" value="Ptyr_pPase"/>
</dbReference>
<dbReference type="InterPro" id="IPR017867">
    <property type="entry name" value="Tyr_phospatase_low_mol_wt"/>
</dbReference>
<dbReference type="GO" id="GO:0004725">
    <property type="term" value="F:protein tyrosine phosphatase activity"/>
    <property type="evidence" value="ECO:0007669"/>
    <property type="project" value="UniProtKB-EC"/>
</dbReference>
<dbReference type="PRINTS" id="PR00719">
    <property type="entry name" value="LMWPTPASE"/>
</dbReference>
<evidence type="ECO:0000256" key="2">
    <source>
        <dbReference type="ARBA" id="ARBA00013064"/>
    </source>
</evidence>
<evidence type="ECO:0000313" key="8">
    <source>
        <dbReference type="Proteomes" id="UP000295292"/>
    </source>
</evidence>
<dbReference type="Gene3D" id="3.40.50.2300">
    <property type="match status" value="1"/>
</dbReference>
<evidence type="ECO:0000256" key="5">
    <source>
        <dbReference type="PIRSR" id="PIRSR617867-1"/>
    </source>
</evidence>
<dbReference type="PANTHER" id="PTHR11717">
    <property type="entry name" value="LOW MOLECULAR WEIGHT PROTEIN TYROSINE PHOSPHATASE"/>
    <property type="match status" value="1"/>
</dbReference>
<dbReference type="EMBL" id="SNYV01000016">
    <property type="protein sequence ID" value="TDQ75835.1"/>
    <property type="molecule type" value="Genomic_DNA"/>
</dbReference>
<dbReference type="AlphaFoldDB" id="A0A4R6W9I0"/>
<accession>A0A4R6W9I0</accession>